<proteinExistence type="predicted"/>
<evidence type="ECO:0000313" key="2">
    <source>
        <dbReference type="Proteomes" id="UP000811844"/>
    </source>
</evidence>
<accession>A0ABS5I608</accession>
<name>A0ABS5I608_9GAMM</name>
<dbReference type="Gene3D" id="3.30.160.140">
    <property type="entry name" value="Shew3726-like"/>
    <property type="match status" value="1"/>
</dbReference>
<organism evidence="1 2">
    <name type="scientific">Shewanella intestini</name>
    <dbReference type="NCBI Taxonomy" id="2017544"/>
    <lineage>
        <taxon>Bacteria</taxon>
        <taxon>Pseudomonadati</taxon>
        <taxon>Pseudomonadota</taxon>
        <taxon>Gammaproteobacteria</taxon>
        <taxon>Alteromonadales</taxon>
        <taxon>Shewanellaceae</taxon>
        <taxon>Shewanella</taxon>
    </lineage>
</organism>
<evidence type="ECO:0000313" key="1">
    <source>
        <dbReference type="EMBL" id="MBR9728830.1"/>
    </source>
</evidence>
<dbReference type="SUPFAM" id="SSF160272">
    <property type="entry name" value="Shew3726-like"/>
    <property type="match status" value="1"/>
</dbReference>
<dbReference type="InterPro" id="IPR009962">
    <property type="entry name" value="DUF1488"/>
</dbReference>
<sequence>MNQAIQFDNELAISENSVMFNAQQSGQVLPCIIGFDVLSQLAQLTGSEQVDVVNADNAAALFELLRFDIEDLAETLIKQERVNDAGEVIINC</sequence>
<protein>
    <submittedName>
        <fullName evidence="1">DUF1488 domain-containing protein</fullName>
    </submittedName>
</protein>
<dbReference type="RefSeq" id="WP_194823908.1">
    <property type="nucleotide sequence ID" value="NZ_JAAIKR010000013.1"/>
</dbReference>
<dbReference type="EMBL" id="JAAIKR010000013">
    <property type="protein sequence ID" value="MBR9728830.1"/>
    <property type="molecule type" value="Genomic_DNA"/>
</dbReference>
<gene>
    <name evidence="1" type="ORF">G3R48_12675</name>
</gene>
<comment type="caution">
    <text evidence="1">The sequence shown here is derived from an EMBL/GenBank/DDBJ whole genome shotgun (WGS) entry which is preliminary data.</text>
</comment>
<dbReference type="InterPro" id="IPR036692">
    <property type="entry name" value="Shew3726-like_sf"/>
</dbReference>
<dbReference type="Pfam" id="PF07369">
    <property type="entry name" value="DUF1488"/>
    <property type="match status" value="1"/>
</dbReference>
<dbReference type="Proteomes" id="UP000811844">
    <property type="component" value="Unassembled WGS sequence"/>
</dbReference>
<keyword evidence="2" id="KW-1185">Reference proteome</keyword>
<reference evidence="1 2" key="1">
    <citation type="submission" date="2020-02" db="EMBL/GenBank/DDBJ databases">
        <title>Shewanella WXL01 sp. nov., a marine bacterium isolated from green algae in Luhuitou Fringing Reef (Northern South China Sea).</title>
        <authorList>
            <person name="Wang X."/>
        </authorList>
    </citation>
    <scope>NUCLEOTIDE SEQUENCE [LARGE SCALE GENOMIC DNA]</scope>
    <source>
        <strain evidence="1 2">MCCC 1A01895</strain>
    </source>
</reference>